<dbReference type="Proteomes" id="UP000322667">
    <property type="component" value="Chromosome A04"/>
</dbReference>
<feature type="domain" description="Reverse transcriptase zinc-binding" evidence="2">
    <location>
        <begin position="153"/>
        <end position="242"/>
    </location>
</feature>
<dbReference type="InterPro" id="IPR026960">
    <property type="entry name" value="RVT-Znf"/>
</dbReference>
<evidence type="ECO:0000313" key="3">
    <source>
        <dbReference type="EMBL" id="TYI32050.1"/>
    </source>
</evidence>
<evidence type="ECO:0000313" key="4">
    <source>
        <dbReference type="Proteomes" id="UP000322667"/>
    </source>
</evidence>
<keyword evidence="1" id="KW-0812">Transmembrane</keyword>
<dbReference type="PANTHER" id="PTHR36617:SF16">
    <property type="entry name" value="OS04G0516500 PROTEIN"/>
    <property type="match status" value="1"/>
</dbReference>
<name>A0A5D2QXJ3_GOSTO</name>
<keyword evidence="1" id="KW-1133">Transmembrane helix</keyword>
<accession>A0A5D2QXJ3</accession>
<dbReference type="PANTHER" id="PTHR36617">
    <property type="entry name" value="PROTEIN, PUTATIVE-RELATED"/>
    <property type="match status" value="1"/>
</dbReference>
<organism evidence="3 4">
    <name type="scientific">Gossypium tomentosum</name>
    <name type="common">Hawaiian cotton</name>
    <name type="synonym">Gossypium sandvicense</name>
    <dbReference type="NCBI Taxonomy" id="34277"/>
    <lineage>
        <taxon>Eukaryota</taxon>
        <taxon>Viridiplantae</taxon>
        <taxon>Streptophyta</taxon>
        <taxon>Embryophyta</taxon>
        <taxon>Tracheophyta</taxon>
        <taxon>Spermatophyta</taxon>
        <taxon>Magnoliopsida</taxon>
        <taxon>eudicotyledons</taxon>
        <taxon>Gunneridae</taxon>
        <taxon>Pentapetalae</taxon>
        <taxon>rosids</taxon>
        <taxon>malvids</taxon>
        <taxon>Malvales</taxon>
        <taxon>Malvaceae</taxon>
        <taxon>Malvoideae</taxon>
        <taxon>Gossypium</taxon>
    </lineage>
</organism>
<proteinExistence type="predicted"/>
<dbReference type="Pfam" id="PF13966">
    <property type="entry name" value="zf-RVT"/>
    <property type="match status" value="1"/>
</dbReference>
<gene>
    <name evidence="3" type="ORF">ES332_A04G031000v1</name>
</gene>
<dbReference type="EMBL" id="CM017613">
    <property type="protein sequence ID" value="TYI32050.1"/>
    <property type="molecule type" value="Genomic_DNA"/>
</dbReference>
<keyword evidence="1" id="KW-0472">Membrane</keyword>
<dbReference type="AlphaFoldDB" id="A0A5D2QXJ3"/>
<feature type="transmembrane region" description="Helical" evidence="1">
    <location>
        <begin position="277"/>
        <end position="293"/>
    </location>
</feature>
<evidence type="ECO:0000259" key="2">
    <source>
        <dbReference type="Pfam" id="PF13966"/>
    </source>
</evidence>
<protein>
    <recommendedName>
        <fullName evidence="2">Reverse transcriptase zinc-binding domain-containing protein</fullName>
    </recommendedName>
</protein>
<keyword evidence="4" id="KW-1185">Reference proteome</keyword>
<reference evidence="3 4" key="1">
    <citation type="submission" date="2019-07" db="EMBL/GenBank/DDBJ databases">
        <title>WGS assembly of Gossypium tomentosum.</title>
        <authorList>
            <person name="Chen Z.J."/>
            <person name="Sreedasyam A."/>
            <person name="Ando A."/>
            <person name="Song Q."/>
            <person name="De L."/>
            <person name="Hulse-Kemp A."/>
            <person name="Ding M."/>
            <person name="Ye W."/>
            <person name="Kirkbride R."/>
            <person name="Jenkins J."/>
            <person name="Plott C."/>
            <person name="Lovell J."/>
            <person name="Lin Y.-M."/>
            <person name="Vaughn R."/>
            <person name="Liu B."/>
            <person name="Li W."/>
            <person name="Simpson S."/>
            <person name="Scheffler B."/>
            <person name="Saski C."/>
            <person name="Grover C."/>
            <person name="Hu G."/>
            <person name="Conover J."/>
            <person name="Carlson J."/>
            <person name="Shu S."/>
            <person name="Boston L."/>
            <person name="Williams M."/>
            <person name="Peterson D."/>
            <person name="Mcgee K."/>
            <person name="Jones D."/>
            <person name="Wendel J."/>
            <person name="Stelly D."/>
            <person name="Grimwood J."/>
            <person name="Schmutz J."/>
        </authorList>
    </citation>
    <scope>NUCLEOTIDE SEQUENCE [LARGE SCALE GENOMIC DNA]</scope>
    <source>
        <strain evidence="3">7179.01</strain>
    </source>
</reference>
<evidence type="ECO:0000256" key="1">
    <source>
        <dbReference type="SAM" id="Phobius"/>
    </source>
</evidence>
<sequence>MVKIRWNVICNPKVKGGAGVVNLGVKNKALLAKWSWRFAVEKEVLWRKVILAKYGSNVQCWRFKTTCPKNMYSIWKGIVVNSMDAAVSRCVGEDSFYWKIGNGKTALFWWDKWCGDRPLKWIYPRLFRIAKSKDCTIAEMDRLCWVKDKEWVFSVKKCTELLMLEDGEINNFDFGILWNIKVPPRVHSFLWILVIDRLPTKEFLVKRGVCFQKFSLNCPWCEGVPECTSHLFFQCKFIDGFWGRIFKWWAEVWKPVEGFSDFFVLCNNVCMNAFRKRLWLIAIAVACWTIWLARNGMIFDKKRVYMENLEDLWWISPLKCRVESVRSNSVVFFRRSHPAGWLKFNICGIELENKAGCRGVLRDMEGVARAIFSGAIFANNAEEVEIGAVKIALESLFIEVGSLVAFSWCVNKRSMMKVGNTVFSLADRNGNGMAFSLAMAGVNRMQMFKTWW</sequence>